<proteinExistence type="predicted"/>
<dbReference type="EMBL" id="GBRH01188303">
    <property type="protein sequence ID" value="JAE09593.1"/>
    <property type="molecule type" value="Transcribed_RNA"/>
</dbReference>
<sequence>MMFPSFILKKPISDMLQSKFQKNIQYILPMLHICSSGCSSITSPP</sequence>
<organism evidence="1">
    <name type="scientific">Arundo donax</name>
    <name type="common">Giant reed</name>
    <name type="synonym">Donax arundinaceus</name>
    <dbReference type="NCBI Taxonomy" id="35708"/>
    <lineage>
        <taxon>Eukaryota</taxon>
        <taxon>Viridiplantae</taxon>
        <taxon>Streptophyta</taxon>
        <taxon>Embryophyta</taxon>
        <taxon>Tracheophyta</taxon>
        <taxon>Spermatophyta</taxon>
        <taxon>Magnoliopsida</taxon>
        <taxon>Liliopsida</taxon>
        <taxon>Poales</taxon>
        <taxon>Poaceae</taxon>
        <taxon>PACMAD clade</taxon>
        <taxon>Arundinoideae</taxon>
        <taxon>Arundineae</taxon>
        <taxon>Arundo</taxon>
    </lineage>
</organism>
<dbReference type="AlphaFoldDB" id="A0A0A9FMS6"/>
<evidence type="ECO:0000313" key="1">
    <source>
        <dbReference type="EMBL" id="JAE09593.1"/>
    </source>
</evidence>
<name>A0A0A9FMS6_ARUDO</name>
<reference evidence="1" key="1">
    <citation type="submission" date="2014-09" db="EMBL/GenBank/DDBJ databases">
        <authorList>
            <person name="Magalhaes I.L.F."/>
            <person name="Oliveira U."/>
            <person name="Santos F.R."/>
            <person name="Vidigal T.H.D.A."/>
            <person name="Brescovit A.D."/>
            <person name="Santos A.J."/>
        </authorList>
    </citation>
    <scope>NUCLEOTIDE SEQUENCE</scope>
    <source>
        <tissue evidence="1">Shoot tissue taken approximately 20 cm above the soil surface</tissue>
    </source>
</reference>
<accession>A0A0A9FMS6</accession>
<protein>
    <submittedName>
        <fullName evidence="1">Uncharacterized protein</fullName>
    </submittedName>
</protein>
<reference evidence="1" key="2">
    <citation type="journal article" date="2015" name="Data Brief">
        <title>Shoot transcriptome of the giant reed, Arundo donax.</title>
        <authorList>
            <person name="Barrero R.A."/>
            <person name="Guerrero F.D."/>
            <person name="Moolhuijzen P."/>
            <person name="Goolsby J.A."/>
            <person name="Tidwell J."/>
            <person name="Bellgard S.E."/>
            <person name="Bellgard M.I."/>
        </authorList>
    </citation>
    <scope>NUCLEOTIDE SEQUENCE</scope>
    <source>
        <tissue evidence="1">Shoot tissue taken approximately 20 cm above the soil surface</tissue>
    </source>
</reference>